<keyword evidence="7 11" id="KW-0658">Purine biosynthesis</keyword>
<evidence type="ECO:0000256" key="3">
    <source>
        <dbReference type="ARBA" id="ARBA00012217"/>
    </source>
</evidence>
<dbReference type="Gene3D" id="3.30.470.20">
    <property type="entry name" value="ATP-grasp fold, B domain"/>
    <property type="match status" value="1"/>
</dbReference>
<evidence type="ECO:0000256" key="6">
    <source>
        <dbReference type="ARBA" id="ARBA00022741"/>
    </source>
</evidence>
<dbReference type="OrthoDB" id="9801549at2"/>
<evidence type="ECO:0000313" key="13">
    <source>
        <dbReference type="EMBL" id="KGX90243.1"/>
    </source>
</evidence>
<evidence type="ECO:0000256" key="1">
    <source>
        <dbReference type="ARBA" id="ARBA00004672"/>
    </source>
</evidence>
<evidence type="ECO:0000256" key="9">
    <source>
        <dbReference type="ARBA" id="ARBA00030409"/>
    </source>
</evidence>
<evidence type="ECO:0000256" key="7">
    <source>
        <dbReference type="ARBA" id="ARBA00022755"/>
    </source>
</evidence>
<evidence type="ECO:0000256" key="4">
    <source>
        <dbReference type="ARBA" id="ARBA00016460"/>
    </source>
</evidence>
<dbReference type="SUPFAM" id="SSF56104">
    <property type="entry name" value="SAICAR synthase-like"/>
    <property type="match status" value="1"/>
</dbReference>
<dbReference type="HAMAP" id="MF_00137">
    <property type="entry name" value="SAICAR_synth"/>
    <property type="match status" value="1"/>
</dbReference>
<dbReference type="PROSITE" id="PS01058">
    <property type="entry name" value="SAICAR_SYNTHETASE_2"/>
    <property type="match status" value="1"/>
</dbReference>
<dbReference type="InterPro" id="IPR050089">
    <property type="entry name" value="SAICAR_synthetase"/>
</dbReference>
<dbReference type="InterPro" id="IPR028923">
    <property type="entry name" value="SAICAR_synt/ADE2_N"/>
</dbReference>
<keyword evidence="5 11" id="KW-0436">Ligase</keyword>
<dbReference type="GO" id="GO:0004639">
    <property type="term" value="F:phosphoribosylaminoimidazolesuccinocarboxamide synthase activity"/>
    <property type="evidence" value="ECO:0007669"/>
    <property type="project" value="UniProtKB-UniRule"/>
</dbReference>
<dbReference type="EMBL" id="AVPE01000016">
    <property type="protein sequence ID" value="KGX90243.1"/>
    <property type="molecule type" value="Genomic_DNA"/>
</dbReference>
<comment type="catalytic activity">
    <reaction evidence="10 11">
        <text>5-amino-1-(5-phospho-D-ribosyl)imidazole-4-carboxylate + L-aspartate + ATP = (2S)-2-[5-amino-1-(5-phospho-beta-D-ribosyl)imidazole-4-carboxamido]succinate + ADP + phosphate + 2 H(+)</text>
        <dbReference type="Rhea" id="RHEA:22628"/>
        <dbReference type="ChEBI" id="CHEBI:15378"/>
        <dbReference type="ChEBI" id="CHEBI:29991"/>
        <dbReference type="ChEBI" id="CHEBI:30616"/>
        <dbReference type="ChEBI" id="CHEBI:43474"/>
        <dbReference type="ChEBI" id="CHEBI:58443"/>
        <dbReference type="ChEBI" id="CHEBI:77657"/>
        <dbReference type="ChEBI" id="CHEBI:456216"/>
        <dbReference type="EC" id="6.3.2.6"/>
    </reaction>
</comment>
<comment type="caution">
    <text evidence="13">The sequence shown here is derived from an EMBL/GenBank/DDBJ whole genome shotgun (WGS) entry which is preliminary data.</text>
</comment>
<dbReference type="InterPro" id="IPR033934">
    <property type="entry name" value="SAICAR_synt_PurC"/>
</dbReference>
<evidence type="ECO:0000256" key="11">
    <source>
        <dbReference type="HAMAP-Rule" id="MF_00137"/>
    </source>
</evidence>
<dbReference type="InterPro" id="IPR018236">
    <property type="entry name" value="SAICAR_synthetase_CS"/>
</dbReference>
<accession>A0A0A5GG89</accession>
<dbReference type="eggNOG" id="COG0152">
    <property type="taxonomic scope" value="Bacteria"/>
</dbReference>
<evidence type="ECO:0000256" key="2">
    <source>
        <dbReference type="ARBA" id="ARBA00010190"/>
    </source>
</evidence>
<evidence type="ECO:0000259" key="12">
    <source>
        <dbReference type="Pfam" id="PF01259"/>
    </source>
</evidence>
<dbReference type="PANTHER" id="PTHR43599">
    <property type="entry name" value="MULTIFUNCTIONAL PROTEIN ADE2"/>
    <property type="match status" value="1"/>
</dbReference>
<dbReference type="InterPro" id="IPR001636">
    <property type="entry name" value="SAICAR_synth"/>
</dbReference>
<gene>
    <name evidence="11" type="primary">purC</name>
    <name evidence="13" type="ORF">N781_08335</name>
</gene>
<dbReference type="PANTHER" id="PTHR43599:SF3">
    <property type="entry name" value="SI:DKEY-6E2.2"/>
    <property type="match status" value="1"/>
</dbReference>
<evidence type="ECO:0000256" key="5">
    <source>
        <dbReference type="ARBA" id="ARBA00022598"/>
    </source>
</evidence>
<evidence type="ECO:0000256" key="10">
    <source>
        <dbReference type="ARBA" id="ARBA00048475"/>
    </source>
</evidence>
<dbReference type="GO" id="GO:0005524">
    <property type="term" value="F:ATP binding"/>
    <property type="evidence" value="ECO:0007669"/>
    <property type="project" value="UniProtKB-KW"/>
</dbReference>
<comment type="similarity">
    <text evidence="2 11">Belongs to the SAICAR synthetase family.</text>
</comment>
<dbReference type="PROSITE" id="PS01057">
    <property type="entry name" value="SAICAR_SYNTHETASE_1"/>
    <property type="match status" value="1"/>
</dbReference>
<comment type="pathway">
    <text evidence="1 11">Purine metabolism; IMP biosynthesis via de novo pathway; 5-amino-1-(5-phospho-D-ribosyl)imidazole-4-carboxamide from 5-amino-1-(5-phospho-D-ribosyl)imidazole-4-carboxylate: step 1/2.</text>
</comment>
<name>A0A0A5GG89_9BACI</name>
<reference evidence="13 14" key="1">
    <citation type="submission" date="2013-08" db="EMBL/GenBank/DDBJ databases">
        <authorList>
            <person name="Huang J."/>
            <person name="Wang G."/>
        </authorList>
    </citation>
    <scope>NUCLEOTIDE SEQUENCE [LARGE SCALE GENOMIC DNA]</scope>
    <source>
        <strain evidence="13 14">JSM 076056</strain>
    </source>
</reference>
<organism evidence="13 14">
    <name type="scientific">Pontibacillus halophilus JSM 076056 = DSM 19796</name>
    <dbReference type="NCBI Taxonomy" id="1385510"/>
    <lineage>
        <taxon>Bacteria</taxon>
        <taxon>Bacillati</taxon>
        <taxon>Bacillota</taxon>
        <taxon>Bacilli</taxon>
        <taxon>Bacillales</taxon>
        <taxon>Bacillaceae</taxon>
        <taxon>Pontibacillus</taxon>
    </lineage>
</organism>
<keyword evidence="6 11" id="KW-0547">Nucleotide-binding</keyword>
<proteinExistence type="inferred from homology"/>
<feature type="domain" description="SAICAR synthetase/ADE2 N-terminal" evidence="12">
    <location>
        <begin position="5"/>
        <end position="232"/>
    </location>
</feature>
<dbReference type="EC" id="6.3.2.6" evidence="3 11"/>
<evidence type="ECO:0000313" key="14">
    <source>
        <dbReference type="Proteomes" id="UP000030528"/>
    </source>
</evidence>
<dbReference type="Pfam" id="PF01259">
    <property type="entry name" value="SAICAR_synt"/>
    <property type="match status" value="1"/>
</dbReference>
<dbReference type="NCBIfam" id="TIGR00081">
    <property type="entry name" value="purC"/>
    <property type="match status" value="1"/>
</dbReference>
<dbReference type="STRING" id="1385510.GCA_000425205_03394"/>
<dbReference type="GO" id="GO:0006189">
    <property type="term" value="P:'de novo' IMP biosynthetic process"/>
    <property type="evidence" value="ECO:0007669"/>
    <property type="project" value="UniProtKB-UniRule"/>
</dbReference>
<dbReference type="CDD" id="cd01415">
    <property type="entry name" value="SAICAR_synt_PurC"/>
    <property type="match status" value="1"/>
</dbReference>
<evidence type="ECO:0000256" key="8">
    <source>
        <dbReference type="ARBA" id="ARBA00022840"/>
    </source>
</evidence>
<keyword evidence="14" id="KW-1185">Reference proteome</keyword>
<protein>
    <recommendedName>
        <fullName evidence="4 11">Phosphoribosylaminoimidazole-succinocarboxamide synthase</fullName>
        <ecNumber evidence="3 11">6.3.2.6</ecNumber>
    </recommendedName>
    <alternativeName>
        <fullName evidence="9 11">SAICAR synthetase</fullName>
    </alternativeName>
</protein>
<dbReference type="RefSeq" id="WP_026801588.1">
    <property type="nucleotide sequence ID" value="NZ_AULI01000019.1"/>
</dbReference>
<dbReference type="Gene3D" id="3.30.200.20">
    <property type="entry name" value="Phosphorylase Kinase, domain 1"/>
    <property type="match status" value="1"/>
</dbReference>
<sequence>MKGSLLYEGKAKKVYTILGEDNQLILEYKDEVTAFNGVKKDYLPGKGRLINLISSILFAYCNQQGIHTHFIDSLSDTEQIVEHTRMIPLEVVVRNKATGSIQKRLGLEEGVAFKEPIVQLYYKEDALNDPFINEGEAKMLTGCTSEELHYIQAEAKKVNKVLLPLFQRIGLQLIDFKLEFGRRHDRTIIVADELSPDTCRLWEAGSNRKLDKDVFRQEIGSLLESYEEILTRLEAGAHV</sequence>
<dbReference type="GO" id="GO:0009236">
    <property type="term" value="P:cobalamin biosynthetic process"/>
    <property type="evidence" value="ECO:0007669"/>
    <property type="project" value="InterPro"/>
</dbReference>
<dbReference type="Proteomes" id="UP000030528">
    <property type="component" value="Unassembled WGS sequence"/>
</dbReference>
<keyword evidence="8 11" id="KW-0067">ATP-binding</keyword>
<dbReference type="FunFam" id="3.30.470.20:FF:000006">
    <property type="entry name" value="Phosphoribosylaminoimidazole-succinocarboxamide synthase"/>
    <property type="match status" value="1"/>
</dbReference>
<dbReference type="UniPathway" id="UPA00074">
    <property type="reaction ID" value="UER00131"/>
</dbReference>
<dbReference type="AlphaFoldDB" id="A0A0A5GG89"/>